<dbReference type="InterPro" id="IPR001611">
    <property type="entry name" value="Leu-rich_rpt"/>
</dbReference>
<keyword evidence="1" id="KW-1133">Transmembrane helix</keyword>
<dbReference type="Gene3D" id="3.80.10.10">
    <property type="entry name" value="Ribonuclease Inhibitor"/>
    <property type="match status" value="3"/>
</dbReference>
<dbReference type="GO" id="GO:0019005">
    <property type="term" value="C:SCF ubiquitin ligase complex"/>
    <property type="evidence" value="ECO:0007669"/>
    <property type="project" value="TreeGrafter"/>
</dbReference>
<proteinExistence type="predicted"/>
<dbReference type="KEGG" id="plon:Pla110_40390"/>
<dbReference type="InterPro" id="IPR006553">
    <property type="entry name" value="Leu-rich_rpt_Cys-con_subtyp"/>
</dbReference>
<reference evidence="2 3" key="1">
    <citation type="submission" date="2019-02" db="EMBL/GenBank/DDBJ databases">
        <title>Deep-cultivation of Planctomycetes and their phenomic and genomic characterization uncovers novel biology.</title>
        <authorList>
            <person name="Wiegand S."/>
            <person name="Jogler M."/>
            <person name="Boedeker C."/>
            <person name="Pinto D."/>
            <person name="Vollmers J."/>
            <person name="Rivas-Marin E."/>
            <person name="Kohn T."/>
            <person name="Peeters S.H."/>
            <person name="Heuer A."/>
            <person name="Rast P."/>
            <person name="Oberbeckmann S."/>
            <person name="Bunk B."/>
            <person name="Jeske O."/>
            <person name="Meyerdierks A."/>
            <person name="Storesund J.E."/>
            <person name="Kallscheuer N."/>
            <person name="Luecker S."/>
            <person name="Lage O.M."/>
            <person name="Pohl T."/>
            <person name="Merkel B.J."/>
            <person name="Hornburger P."/>
            <person name="Mueller R.-W."/>
            <person name="Bruemmer F."/>
            <person name="Labrenz M."/>
            <person name="Spormann A.M."/>
            <person name="Op den Camp H."/>
            <person name="Overmann J."/>
            <person name="Amann R."/>
            <person name="Jetten M.S.M."/>
            <person name="Mascher T."/>
            <person name="Medema M.H."/>
            <person name="Devos D.P."/>
            <person name="Kaster A.-K."/>
            <person name="Ovreas L."/>
            <person name="Rohde M."/>
            <person name="Galperin M.Y."/>
            <person name="Jogler C."/>
        </authorList>
    </citation>
    <scope>NUCLEOTIDE SEQUENCE [LARGE SCALE GENOMIC DNA]</scope>
    <source>
        <strain evidence="2 3">Pla110</strain>
    </source>
</reference>
<dbReference type="GO" id="GO:0031146">
    <property type="term" value="P:SCF-dependent proteasomal ubiquitin-dependent protein catabolic process"/>
    <property type="evidence" value="ECO:0007669"/>
    <property type="project" value="TreeGrafter"/>
</dbReference>
<evidence type="ECO:0000313" key="2">
    <source>
        <dbReference type="EMBL" id="QDU82284.1"/>
    </source>
</evidence>
<gene>
    <name evidence="2" type="ORF">Pla110_40390</name>
</gene>
<dbReference type="EMBL" id="CP036281">
    <property type="protein sequence ID" value="QDU82284.1"/>
    <property type="molecule type" value="Genomic_DNA"/>
</dbReference>
<protein>
    <submittedName>
        <fullName evidence="2">Leucine Rich repeats (2 copies)</fullName>
    </submittedName>
</protein>
<evidence type="ECO:0000313" key="3">
    <source>
        <dbReference type="Proteomes" id="UP000317178"/>
    </source>
</evidence>
<accession>A0A518CSX8</accession>
<sequence length="687" mass="77055">MKFRNSSRFSQFSLFLISLFLVVGGYFFYQGWKRSSLMTQVGVQELTELKTPTLLADMPIEWQYKLGFDRMVGIEVAKNSQIEEAIELFEPKKITAMETYPGSRQITDDGLKMLSKFPNLKKLHLRNTSITDDGLRHLVQLQNLEEIIFENNTLMTGMGLKILKDIPGLLKIEVSSGIDHDILWEAMCDVPQVKEVVFQYSTSPLGRDNKLTTKLLKQLHQPVAWNRFLYLDPKVEPEALEHMRFLSSVGRLHINGWTLDRFVMQQLGELPGLSNLDFEDCKFNDEAASLFQKMGQLSHLTLRNCEFSSELPKAVGELPNLSSFNCFGSPLDDEGLQYLCDASHLTDLGLNNTKITDAGLVHLGKLEWLTRLSLANNGLTDEGVTAIPPMSKLNSIGLSRNQIKNRGVKHLAKFRGLSQIDLSHNPVESQSVQALADLPALLNLSLADIVIDWETYRLLKKRKLSGFEFKVSDVTKDYLVELESHLSKDSEGAESEEQNKSEAVLGVVVFGNNINWSIDFSGSNITDEALPHILQNSAMTTLNLSDTEISDAGFISAFEELTSKGRPRLSINLSGTQVTDKLLAEMVSHEQHVYFSVLNLSRTAISDEGIMLLTQFPNLYVLDVSQTNITDACLPALKKMPRVSRLVIKETGLSAESIQELKTTFPRKNIVDELPTSKLTSPMRSSY</sequence>
<name>A0A518CSX8_9PLAN</name>
<dbReference type="PANTHER" id="PTHR13318">
    <property type="entry name" value="PARTNER OF PAIRED, ISOFORM B-RELATED"/>
    <property type="match status" value="1"/>
</dbReference>
<keyword evidence="3" id="KW-1185">Reference proteome</keyword>
<organism evidence="2 3">
    <name type="scientific">Polystyrenella longa</name>
    <dbReference type="NCBI Taxonomy" id="2528007"/>
    <lineage>
        <taxon>Bacteria</taxon>
        <taxon>Pseudomonadati</taxon>
        <taxon>Planctomycetota</taxon>
        <taxon>Planctomycetia</taxon>
        <taxon>Planctomycetales</taxon>
        <taxon>Planctomycetaceae</taxon>
        <taxon>Polystyrenella</taxon>
    </lineage>
</organism>
<feature type="transmembrane region" description="Helical" evidence="1">
    <location>
        <begin position="12"/>
        <end position="29"/>
    </location>
</feature>
<dbReference type="InterPro" id="IPR032675">
    <property type="entry name" value="LRR_dom_sf"/>
</dbReference>
<dbReference type="SMART" id="SM00368">
    <property type="entry name" value="LRR_RI"/>
    <property type="match status" value="4"/>
</dbReference>
<dbReference type="AlphaFoldDB" id="A0A518CSX8"/>
<dbReference type="Pfam" id="PF13516">
    <property type="entry name" value="LRR_6"/>
    <property type="match status" value="4"/>
</dbReference>
<dbReference type="SUPFAM" id="SSF52047">
    <property type="entry name" value="RNI-like"/>
    <property type="match status" value="2"/>
</dbReference>
<keyword evidence="1" id="KW-0472">Membrane</keyword>
<dbReference type="Proteomes" id="UP000317178">
    <property type="component" value="Chromosome"/>
</dbReference>
<keyword evidence="1" id="KW-0812">Transmembrane</keyword>
<dbReference type="SMART" id="SM00367">
    <property type="entry name" value="LRR_CC"/>
    <property type="match status" value="4"/>
</dbReference>
<evidence type="ECO:0000256" key="1">
    <source>
        <dbReference type="SAM" id="Phobius"/>
    </source>
</evidence>